<proteinExistence type="predicted"/>
<feature type="compositionally biased region" description="Polar residues" evidence="1">
    <location>
        <begin position="118"/>
        <end position="144"/>
    </location>
</feature>
<evidence type="ECO:0000313" key="3">
    <source>
        <dbReference type="Proteomes" id="UP001355207"/>
    </source>
</evidence>
<reference evidence="2 3" key="1">
    <citation type="submission" date="2024-01" db="EMBL/GenBank/DDBJ databases">
        <title>Comparative genomics of Cryptococcus and Kwoniella reveals pathogenesis evolution and contrasting modes of karyotype evolution via chromosome fusion or intercentromeric recombination.</title>
        <authorList>
            <person name="Coelho M.A."/>
            <person name="David-Palma M."/>
            <person name="Shea T."/>
            <person name="Bowers K."/>
            <person name="McGinley-Smith S."/>
            <person name="Mohammad A.W."/>
            <person name="Gnirke A."/>
            <person name="Yurkov A.M."/>
            <person name="Nowrousian M."/>
            <person name="Sun S."/>
            <person name="Cuomo C.A."/>
            <person name="Heitman J."/>
        </authorList>
    </citation>
    <scope>NUCLEOTIDE SEQUENCE [LARGE SCALE GENOMIC DNA]</scope>
    <source>
        <strain evidence="2 3">CBS 6074</strain>
    </source>
</reference>
<keyword evidence="3" id="KW-1185">Reference proteome</keyword>
<evidence type="ECO:0000313" key="2">
    <source>
        <dbReference type="EMBL" id="WWC85357.1"/>
    </source>
</evidence>
<feature type="region of interest" description="Disordered" evidence="1">
    <location>
        <begin position="1"/>
        <end position="258"/>
    </location>
</feature>
<dbReference type="EMBL" id="CP144098">
    <property type="protein sequence ID" value="WWC85357.1"/>
    <property type="molecule type" value="Genomic_DNA"/>
</dbReference>
<feature type="compositionally biased region" description="Polar residues" evidence="1">
    <location>
        <begin position="152"/>
        <end position="164"/>
    </location>
</feature>
<accession>A0AAX4JIS8</accession>
<feature type="compositionally biased region" description="Low complexity" evidence="1">
    <location>
        <begin position="22"/>
        <end position="43"/>
    </location>
</feature>
<sequence>MPVTKKKGTLFAIYADTPERPSSSASSSSASLTSSKIQNIPKSPSKRTSSRKALGSLQPKPIEKPTSTLKSKGLGGDENKNGHNSNKHKPLNEDIKTLSKNKLPSLSSIKSSDLPLKTKSQLSEQPTQSLTSILTKTRTKSSIAVFSDDPPATTSKSELSTINKSTSSTSTSTSNQRKPLSSSIPKVVTSSPKARKLAPPAPILTTSPSGSFKRSRDLLSPLPIIPTSTTTLSSSSSRKNLTVEERSDDPSESPAKRNKLSTHFHVLDESTLASTSTSTPTRRILNRSLDSNFSLGDKENIGSPIVAPINCSPASSVNDSPASRTRSKIRALTLNCTQSPLRGNGNEGISTRNRSNTSGSTRVKVNKVERLVGNGRNTLTLKKGRELSNLITDENTEAQVKKLVGSPLSSKSKKGINDHEIKDIDMLGDVSDAYGANKFDEPQGFKTQRVSSQFTFNVLRFSNE</sequence>
<organism evidence="2 3">
    <name type="scientific">Kwoniella dendrophila CBS 6074</name>
    <dbReference type="NCBI Taxonomy" id="1295534"/>
    <lineage>
        <taxon>Eukaryota</taxon>
        <taxon>Fungi</taxon>
        <taxon>Dikarya</taxon>
        <taxon>Basidiomycota</taxon>
        <taxon>Agaricomycotina</taxon>
        <taxon>Tremellomycetes</taxon>
        <taxon>Tremellales</taxon>
        <taxon>Cryptococcaceae</taxon>
        <taxon>Kwoniella</taxon>
    </lineage>
</organism>
<protein>
    <submittedName>
        <fullName evidence="2">Uncharacterized protein</fullName>
    </submittedName>
</protein>
<dbReference type="RefSeq" id="XP_066072120.1">
    <property type="nucleotide sequence ID" value="XM_066216023.1"/>
</dbReference>
<feature type="compositionally biased region" description="Polar residues" evidence="1">
    <location>
        <begin position="175"/>
        <end position="192"/>
    </location>
</feature>
<feature type="compositionally biased region" description="Low complexity" evidence="1">
    <location>
        <begin position="165"/>
        <end position="174"/>
    </location>
</feature>
<evidence type="ECO:0000256" key="1">
    <source>
        <dbReference type="SAM" id="MobiDB-lite"/>
    </source>
</evidence>
<gene>
    <name evidence="2" type="ORF">L201_000220</name>
</gene>
<name>A0AAX4JIS8_9TREE</name>
<feature type="compositionally biased region" description="Low complexity" evidence="1">
    <location>
        <begin position="218"/>
        <end position="237"/>
    </location>
</feature>
<dbReference type="GeneID" id="91090892"/>
<feature type="compositionally biased region" description="Polar residues" evidence="1">
    <location>
        <begin position="98"/>
        <end position="111"/>
    </location>
</feature>
<dbReference type="AlphaFoldDB" id="A0AAX4JIS8"/>
<dbReference type="Proteomes" id="UP001355207">
    <property type="component" value="Chromosome 1"/>
</dbReference>
<feature type="compositionally biased region" description="Low complexity" evidence="1">
    <location>
        <begin position="350"/>
        <end position="361"/>
    </location>
</feature>
<feature type="region of interest" description="Disordered" evidence="1">
    <location>
        <begin position="337"/>
        <end position="361"/>
    </location>
</feature>